<reference evidence="1 2" key="1">
    <citation type="submission" date="2018-11" db="EMBL/GenBank/DDBJ databases">
        <title>Chryseotalea sanarue gen. nov., sp., nov., a member of the family Cytophagaceae, isolated from a brackish lake in Hamamatsu Japan.</title>
        <authorList>
            <person name="Maejima Y."/>
            <person name="Iino T."/>
            <person name="Muraguchi Y."/>
            <person name="Fukuda K."/>
            <person name="Ohkuma M."/>
            <person name="Moriuchi R."/>
            <person name="Dohra H."/>
            <person name="Kimbara K."/>
            <person name="Shintani M."/>
        </authorList>
    </citation>
    <scope>NUCLEOTIDE SEQUENCE [LARGE SCALE GENOMIC DNA]</scope>
    <source>
        <strain evidence="1 2">Ys</strain>
    </source>
</reference>
<dbReference type="AlphaFoldDB" id="A0A401UED6"/>
<dbReference type="RefSeq" id="WP_127123911.1">
    <property type="nucleotide sequence ID" value="NZ_BHXQ01000007.1"/>
</dbReference>
<evidence type="ECO:0000313" key="1">
    <source>
        <dbReference type="EMBL" id="GCC53259.1"/>
    </source>
</evidence>
<protein>
    <recommendedName>
        <fullName evidence="3">TonB C-terminal domain-containing protein</fullName>
    </recommendedName>
</protein>
<dbReference type="Proteomes" id="UP000288227">
    <property type="component" value="Unassembled WGS sequence"/>
</dbReference>
<evidence type="ECO:0000313" key="2">
    <source>
        <dbReference type="Proteomes" id="UP000288227"/>
    </source>
</evidence>
<dbReference type="SUPFAM" id="SSF74653">
    <property type="entry name" value="TolA/TonB C-terminal domain"/>
    <property type="match status" value="1"/>
</dbReference>
<keyword evidence="2" id="KW-1185">Reference proteome</keyword>
<dbReference type="EMBL" id="BHXQ01000007">
    <property type="protein sequence ID" value="GCC53259.1"/>
    <property type="molecule type" value="Genomic_DNA"/>
</dbReference>
<evidence type="ECO:0008006" key="3">
    <source>
        <dbReference type="Google" id="ProtNLM"/>
    </source>
</evidence>
<name>A0A401UED6_9BACT</name>
<dbReference type="OrthoDB" id="9812355at2"/>
<accession>A0A401UED6</accession>
<gene>
    <name evidence="1" type="ORF">SanaruYs_35020</name>
</gene>
<comment type="caution">
    <text evidence="1">The sequence shown here is derived from an EMBL/GenBank/DDBJ whole genome shotgun (WGS) entry which is preliminary data.</text>
</comment>
<proteinExistence type="predicted"/>
<sequence length="108" mass="12724">MSKFYEYLRKNIESPINARKQKVKGTVYVQFFIKKDGYVDKDSVRALSPEFIRKNFPPNFNNQETIELPESCKVETIRVFKNSPRWIPGKRKDVPVKQKIVMPIRFGG</sequence>
<organism evidence="1 2">
    <name type="scientific">Chryseotalea sanaruensis</name>
    <dbReference type="NCBI Taxonomy" id="2482724"/>
    <lineage>
        <taxon>Bacteria</taxon>
        <taxon>Pseudomonadati</taxon>
        <taxon>Bacteroidota</taxon>
        <taxon>Cytophagia</taxon>
        <taxon>Cytophagales</taxon>
        <taxon>Chryseotaleaceae</taxon>
        <taxon>Chryseotalea</taxon>
    </lineage>
</organism>
<dbReference type="Gene3D" id="3.30.1150.10">
    <property type="match status" value="1"/>
</dbReference>